<evidence type="ECO:0000313" key="8">
    <source>
        <dbReference type="Proteomes" id="UP001162905"/>
    </source>
</evidence>
<evidence type="ECO:0000256" key="3">
    <source>
        <dbReference type="ARBA" id="ARBA00023002"/>
    </source>
</evidence>
<accession>A0ABS9I1T8</accession>
<evidence type="ECO:0000256" key="2">
    <source>
        <dbReference type="ARBA" id="ARBA00022643"/>
    </source>
</evidence>
<dbReference type="EMBL" id="JAKJXH010000004">
    <property type="protein sequence ID" value="MCF7541764.1"/>
    <property type="molecule type" value="Genomic_DNA"/>
</dbReference>
<dbReference type="Gene3D" id="3.20.20.30">
    <property type="entry name" value="Luciferase-like domain"/>
    <property type="match status" value="1"/>
</dbReference>
<gene>
    <name evidence="7" type="ORF">L4G47_05960</name>
</gene>
<comment type="caution">
    <text evidence="7">The sequence shown here is derived from an EMBL/GenBank/DDBJ whole genome shotgun (WGS) entry which is preliminary data.</text>
</comment>
<dbReference type="CDD" id="cd01095">
    <property type="entry name" value="Nitrilotriacetate_monoxgenase"/>
    <property type="match status" value="1"/>
</dbReference>
<dbReference type="InterPro" id="IPR036661">
    <property type="entry name" value="Luciferase-like_sf"/>
</dbReference>
<keyword evidence="1" id="KW-0285">Flavoprotein</keyword>
<evidence type="ECO:0000256" key="4">
    <source>
        <dbReference type="ARBA" id="ARBA00023033"/>
    </source>
</evidence>
<dbReference type="InterPro" id="IPR016215">
    <property type="entry name" value="NTA_MOA"/>
</dbReference>
<proteinExistence type="inferred from homology"/>
<dbReference type="RefSeq" id="WP_237250985.1">
    <property type="nucleotide sequence ID" value="NZ_JAKJXE010000010.1"/>
</dbReference>
<dbReference type="PANTHER" id="PTHR30011">
    <property type="entry name" value="ALKANESULFONATE MONOOXYGENASE-RELATED"/>
    <property type="match status" value="1"/>
</dbReference>
<evidence type="ECO:0000256" key="5">
    <source>
        <dbReference type="ARBA" id="ARBA00033748"/>
    </source>
</evidence>
<keyword evidence="8" id="KW-1185">Reference proteome</keyword>
<dbReference type="Pfam" id="PF00296">
    <property type="entry name" value="Bac_luciferase"/>
    <property type="match status" value="1"/>
</dbReference>
<dbReference type="NCBIfam" id="TIGR03860">
    <property type="entry name" value="FMN_nitrolo"/>
    <property type="match status" value="1"/>
</dbReference>
<dbReference type="SUPFAM" id="SSF51679">
    <property type="entry name" value="Bacterial luciferase-like"/>
    <property type="match status" value="1"/>
</dbReference>
<keyword evidence="3" id="KW-0560">Oxidoreductase</keyword>
<evidence type="ECO:0000259" key="6">
    <source>
        <dbReference type="Pfam" id="PF00296"/>
    </source>
</evidence>
<evidence type="ECO:0000313" key="7">
    <source>
        <dbReference type="EMBL" id="MCF7541764.1"/>
    </source>
</evidence>
<dbReference type="PANTHER" id="PTHR30011:SF16">
    <property type="entry name" value="C2H2 FINGER DOMAIN TRANSCRIPTION FACTOR (EUROFUNG)-RELATED"/>
    <property type="match status" value="1"/>
</dbReference>
<dbReference type="PIRSF" id="PIRSF000337">
    <property type="entry name" value="NTA_MOA"/>
    <property type="match status" value="1"/>
</dbReference>
<sequence length="457" mass="49197">MTQRTETLKLGLFLRATGHHIAAWRDSGSQADAGIRLEHFVDLARKAEAAGFDTLFLADSVSVRGIDAPTFDRVIAPSLSFEPLTLLSALATVTSRIGLIATASTSYSEPFNLARQFASLDQISGGRVGWNLVTSSDPDAAKNFGGGHQGEQAAHADRYSRAREFHEVVDKLWDSWEDDTLLLDKDSGVFLDRSKLHRADHQGEHFHVRGPLNVLRSPQGKPVLVQAGASDDGRALAAATAEAIFAAHQNLGDAQAFYSDVKSCAAVLGRKPEHIKILPGVTIFTAPTSAEAHAKHQRLQNLVHPEVGLSLLSGLLGGVDLSHLPLDGPLPQDLPATNASKSRQQLILQLAAEGLSIRELYLRLAGARGHWTLVGSPEEVVDQLQAWFEGYGADGFNILPPTYPEGLDDFIALILPELKRRGLVPADGPTGKTLRERLGLPYPAHPATLTRGVLLAV</sequence>
<reference evidence="7" key="1">
    <citation type="submission" date="2022-01" db="EMBL/GenBank/DDBJ databases">
        <title>Pseudomonas sp. nov. isolated from Antarctic regolith.</title>
        <authorList>
            <person name="Novakova D."/>
            <person name="Sedlar K."/>
        </authorList>
    </citation>
    <scope>NUCLEOTIDE SEQUENCE</scope>
    <source>
        <strain evidence="7">P2647</strain>
    </source>
</reference>
<feature type="domain" description="Luciferase-like" evidence="6">
    <location>
        <begin position="24"/>
        <end position="393"/>
    </location>
</feature>
<protein>
    <submittedName>
        <fullName evidence="7">LLM class flavin-dependent oxidoreductase</fullName>
    </submittedName>
</protein>
<organism evidence="7 8">
    <name type="scientific">Pseudomonas petrae</name>
    <dbReference type="NCBI Taxonomy" id="2912190"/>
    <lineage>
        <taxon>Bacteria</taxon>
        <taxon>Pseudomonadati</taxon>
        <taxon>Pseudomonadota</taxon>
        <taxon>Gammaproteobacteria</taxon>
        <taxon>Pseudomonadales</taxon>
        <taxon>Pseudomonadaceae</taxon>
        <taxon>Pseudomonas</taxon>
    </lineage>
</organism>
<keyword evidence="4" id="KW-0503">Monooxygenase</keyword>
<evidence type="ECO:0000256" key="1">
    <source>
        <dbReference type="ARBA" id="ARBA00022630"/>
    </source>
</evidence>
<dbReference type="InterPro" id="IPR051260">
    <property type="entry name" value="Diverse_substr_monoxygenases"/>
</dbReference>
<comment type="similarity">
    <text evidence="5">Belongs to the NtaA/SnaA/DszA monooxygenase family.</text>
</comment>
<dbReference type="InterPro" id="IPR011251">
    <property type="entry name" value="Luciferase-like_dom"/>
</dbReference>
<dbReference type="Proteomes" id="UP001162905">
    <property type="component" value="Unassembled WGS sequence"/>
</dbReference>
<keyword evidence="2" id="KW-0288">FMN</keyword>
<name>A0ABS9I1T8_9PSED</name>